<dbReference type="Gene3D" id="3.30.70.1230">
    <property type="entry name" value="Nucleotide cyclase"/>
    <property type="match status" value="1"/>
</dbReference>
<feature type="domain" description="Apple" evidence="18">
    <location>
        <begin position="735"/>
        <end position="830"/>
    </location>
</feature>
<accession>A0A9N8HIN8</accession>
<evidence type="ECO:0000256" key="4">
    <source>
        <dbReference type="ARBA" id="ARBA00022692"/>
    </source>
</evidence>
<dbReference type="InterPro" id="IPR003609">
    <property type="entry name" value="Pan_app"/>
</dbReference>
<dbReference type="GO" id="GO:0005886">
    <property type="term" value="C:plasma membrane"/>
    <property type="evidence" value="ECO:0007669"/>
    <property type="project" value="TreeGrafter"/>
</dbReference>
<dbReference type="Gene3D" id="3.30.200.20">
    <property type="entry name" value="Phosphorylase Kinase, domain 1"/>
    <property type="match status" value="1"/>
</dbReference>
<dbReference type="InterPro" id="IPR001245">
    <property type="entry name" value="Ser-Thr/Tyr_kinase_cat_dom"/>
</dbReference>
<dbReference type="GO" id="GO:0004383">
    <property type="term" value="F:guanylate cyclase activity"/>
    <property type="evidence" value="ECO:0007669"/>
    <property type="project" value="UniProtKB-EC"/>
</dbReference>
<keyword evidence="5 11" id="KW-0547">Nucleotide-binding</keyword>
<dbReference type="PANTHER" id="PTHR11920">
    <property type="entry name" value="GUANYLYL CYCLASE"/>
    <property type="match status" value="1"/>
</dbReference>
<dbReference type="PANTHER" id="PTHR11920:SF335">
    <property type="entry name" value="GUANYLATE CYCLASE"/>
    <property type="match status" value="1"/>
</dbReference>
<comment type="catalytic activity">
    <reaction evidence="13">
        <text>GTP = 3',5'-cyclic GMP + diphosphate</text>
        <dbReference type="Rhea" id="RHEA:13665"/>
        <dbReference type="ChEBI" id="CHEBI:33019"/>
        <dbReference type="ChEBI" id="CHEBI:37565"/>
        <dbReference type="ChEBI" id="CHEBI:57746"/>
        <dbReference type="EC" id="4.6.1.2"/>
    </reaction>
</comment>
<dbReference type="OrthoDB" id="45647at2759"/>
<evidence type="ECO:0000256" key="14">
    <source>
        <dbReference type="SAM" id="MobiDB-lite"/>
    </source>
</evidence>
<evidence type="ECO:0000256" key="8">
    <source>
        <dbReference type="ARBA" id="ARBA00023136"/>
    </source>
</evidence>
<protein>
    <recommendedName>
        <fullName evidence="2 13">Guanylate cyclase</fullName>
        <ecNumber evidence="2 13">4.6.1.2</ecNumber>
    </recommendedName>
</protein>
<keyword evidence="10 13" id="KW-0141">cGMP biosynthesis</keyword>
<dbReference type="SMART" id="SM00220">
    <property type="entry name" value="S_TKc"/>
    <property type="match status" value="1"/>
</dbReference>
<dbReference type="InterPro" id="IPR029787">
    <property type="entry name" value="Nucleotide_cyclase"/>
</dbReference>
<dbReference type="InterPro" id="IPR018297">
    <property type="entry name" value="A/G_cyclase_CS"/>
</dbReference>
<feature type="domain" description="Protein kinase" evidence="16">
    <location>
        <begin position="1018"/>
        <end position="1345"/>
    </location>
</feature>
<comment type="similarity">
    <text evidence="12">Belongs to the adenylyl cyclase class-4/guanylyl cyclase family.</text>
</comment>
<evidence type="ECO:0000256" key="11">
    <source>
        <dbReference type="PROSITE-ProRule" id="PRU10141"/>
    </source>
</evidence>
<dbReference type="GO" id="GO:0004016">
    <property type="term" value="F:adenylate cyclase activity"/>
    <property type="evidence" value="ECO:0007669"/>
    <property type="project" value="TreeGrafter"/>
</dbReference>
<keyword evidence="6 11" id="KW-0067">ATP-binding</keyword>
<dbReference type="InterPro" id="IPR008271">
    <property type="entry name" value="Ser/Thr_kinase_AS"/>
</dbReference>
<proteinExistence type="inferred from homology"/>
<keyword evidence="4 15" id="KW-0812">Transmembrane</keyword>
<dbReference type="InterPro" id="IPR050401">
    <property type="entry name" value="Cyclic_nucleotide_synthase"/>
</dbReference>
<dbReference type="PRINTS" id="PR00109">
    <property type="entry name" value="TYRKINASE"/>
</dbReference>
<feature type="binding site" evidence="11">
    <location>
        <position position="1045"/>
    </location>
    <ligand>
        <name>ATP</name>
        <dbReference type="ChEBI" id="CHEBI:30616"/>
    </ligand>
</feature>
<evidence type="ECO:0000256" key="13">
    <source>
        <dbReference type="RuleBase" id="RU003431"/>
    </source>
</evidence>
<dbReference type="GO" id="GO:0004674">
    <property type="term" value="F:protein serine/threonine kinase activity"/>
    <property type="evidence" value="ECO:0007669"/>
    <property type="project" value="UniProtKB-KW"/>
</dbReference>
<dbReference type="GO" id="GO:0005524">
    <property type="term" value="F:ATP binding"/>
    <property type="evidence" value="ECO:0007669"/>
    <property type="project" value="UniProtKB-UniRule"/>
</dbReference>
<dbReference type="SMART" id="SM00044">
    <property type="entry name" value="CYCc"/>
    <property type="match status" value="1"/>
</dbReference>
<feature type="region of interest" description="Disordered" evidence="14">
    <location>
        <begin position="72"/>
        <end position="108"/>
    </location>
</feature>
<organism evidence="19 20">
    <name type="scientific">Seminavis robusta</name>
    <dbReference type="NCBI Taxonomy" id="568900"/>
    <lineage>
        <taxon>Eukaryota</taxon>
        <taxon>Sar</taxon>
        <taxon>Stramenopiles</taxon>
        <taxon>Ochrophyta</taxon>
        <taxon>Bacillariophyta</taxon>
        <taxon>Bacillariophyceae</taxon>
        <taxon>Bacillariophycidae</taxon>
        <taxon>Naviculales</taxon>
        <taxon>Naviculaceae</taxon>
        <taxon>Seminavis</taxon>
    </lineage>
</organism>
<dbReference type="InterPro" id="IPR011009">
    <property type="entry name" value="Kinase-like_dom_sf"/>
</dbReference>
<dbReference type="PROSITE" id="PS50125">
    <property type="entry name" value="GUANYLATE_CYCLASE_2"/>
    <property type="match status" value="1"/>
</dbReference>
<gene>
    <name evidence="19" type="ORF">SEMRO_633_G178850.1</name>
</gene>
<dbReference type="SUPFAM" id="SSF56112">
    <property type="entry name" value="Protein kinase-like (PK-like)"/>
    <property type="match status" value="1"/>
</dbReference>
<evidence type="ECO:0000256" key="6">
    <source>
        <dbReference type="ARBA" id="ARBA00022840"/>
    </source>
</evidence>
<feature type="compositionally biased region" description="Polar residues" evidence="14">
    <location>
        <begin position="156"/>
        <end position="172"/>
    </location>
</feature>
<dbReference type="Gene3D" id="1.10.510.10">
    <property type="entry name" value="Transferase(Phosphotransferase) domain 1"/>
    <property type="match status" value="1"/>
</dbReference>
<evidence type="ECO:0000259" key="16">
    <source>
        <dbReference type="PROSITE" id="PS50011"/>
    </source>
</evidence>
<dbReference type="Pfam" id="PF07714">
    <property type="entry name" value="PK_Tyr_Ser-Thr"/>
    <property type="match status" value="1"/>
</dbReference>
<feature type="domain" description="Guanylate cyclase" evidence="17">
    <location>
        <begin position="1396"/>
        <end position="1528"/>
    </location>
</feature>
<keyword evidence="7 15" id="KW-1133">Transmembrane helix</keyword>
<dbReference type="GO" id="GO:0007168">
    <property type="term" value="P:receptor guanylyl cyclase signaling pathway"/>
    <property type="evidence" value="ECO:0007669"/>
    <property type="project" value="TreeGrafter"/>
</dbReference>
<dbReference type="InterPro" id="IPR017441">
    <property type="entry name" value="Protein_kinase_ATP_BS"/>
</dbReference>
<keyword evidence="8 15" id="KW-0472">Membrane</keyword>
<dbReference type="PROSITE" id="PS50011">
    <property type="entry name" value="PROTEIN_KINASE_DOM"/>
    <property type="match status" value="1"/>
</dbReference>
<evidence type="ECO:0000256" key="3">
    <source>
        <dbReference type="ARBA" id="ARBA00022527"/>
    </source>
</evidence>
<keyword evidence="9 12" id="KW-0456">Lyase</keyword>
<dbReference type="CDD" id="cd07302">
    <property type="entry name" value="CHD"/>
    <property type="match status" value="1"/>
</dbReference>
<dbReference type="EC" id="4.6.1.2" evidence="2 13"/>
<keyword evidence="3" id="KW-0723">Serine/threonine-protein kinase</keyword>
<evidence type="ECO:0000256" key="12">
    <source>
        <dbReference type="RuleBase" id="RU000405"/>
    </source>
</evidence>
<dbReference type="GO" id="GO:0001653">
    <property type="term" value="F:peptide receptor activity"/>
    <property type="evidence" value="ECO:0007669"/>
    <property type="project" value="TreeGrafter"/>
</dbReference>
<comment type="caution">
    <text evidence="19">The sequence shown here is derived from an EMBL/GenBank/DDBJ whole genome shotgun (WGS) entry which is preliminary data.</text>
</comment>
<evidence type="ECO:0000313" key="19">
    <source>
        <dbReference type="EMBL" id="CAB9514122.1"/>
    </source>
</evidence>
<evidence type="ECO:0000313" key="20">
    <source>
        <dbReference type="Proteomes" id="UP001153069"/>
    </source>
</evidence>
<keyword evidence="20" id="KW-1185">Reference proteome</keyword>
<keyword evidence="19" id="KW-0675">Receptor</keyword>
<sequence length="1648" mass="182108">MAQTLDIINTTITPISYVMEPFEILDEDWFVLESNDDAEASDVNLTLSNHALFGNASLRIEFYPYMDTSTSHTLATAEPEEQEEESKTNGTTFTILDDTAPAPTATSRSSMEFGWIQDLKPHNCYGATHMSLWYKVLESQARNVQLTLTLWDDSRQPSNNTATNLQPFSYSVSLELPDEDDDTTRISDETTTDSDDDNTFPQNPWHEIRIPIQDFVRLEEDPSTSSDDDLNNNRTKTHPRWNRLWGWQIGLDVDAHTTVLAVADDTLTADNDNDDTVLGGSGITLLVDHLACLGGGEMLGASFHLGADMTWDEAVDEGFWIEEFYNSPTSQNNSDIILDADGTLQVDFTVQMTEVWGGFNGFTYLAPGHAYYNLSGATDWHLGYRTRQAATPSGRTHLRIVIADGSDCVANCSTDFFEHERWYSFHYILDDNTTNDGWGDIHLPLIGSTDPSTPLWLTGWSGQTGNSAFDREKIKGFTLEINIDSQGNMSSTVAGAFDMFDMSAMVVVYNETTTTSNEISGSCVVEPDLYLRENAMQFQRKEFLGNKCCEICQEDPTCLYALSTGRDCFIAAHLVPDMVGLLNDEILQSDLTSFWMNDPVRRGDFCDLCDCREADRTIDCVGKDLVIVPATFYHESEDGVGWTPRVLDLRNNPKLALLGSGSLESIGESLEELYLPESMRHISTGSVSNLPNLRVMEVEGNGDALTNAIVDDSQAFGDVCCSLGPTSSSSGLAFCNMEIDAPGIDSIYLDYVFYQSATLFKRLNPSSTFMSEAAESPEKCAEYCTISTECRYFSYDRRFPNAEHSCYLLQDSGSGPEIARSQKDHYADEAQTIPGYIAGYPPRTRHEVDDARVVVGQTNLLVNPENGYEAQYDLSLGSSPLRGAVWIVPKVASSTYLDVTFSPPKVVFYESDKIATVTVRVTGVVTDANSVSLVVHNEVDSCDMAFRQANEAVANRHNTLFIDVEMPQSPEVNNVPLVVGICVAVFGGIVVAIVIYFERKRKLSDAVWKVKPHDLVFAEPPEVLGRGTFGLVLKATYRGTDVAVKRVIPPKEKGPKRRSSPMSSMNSIESGIKDGFASGSLQLGATKGLRVGTESMQMGSQQTGSQSRWSLSTLFSATRGGLRGGHGASYAKLRKDFIQEMRHLSKLRHPCITTVMGAVISRKTEPMLIMEFMDHGSLYDLLHNETLIIEGELLLPILRDISQGVRFLHAAVPQVVHGDLKAANILVDQKFRAKVADFGLSQKKNVGATGTPFWMAPELLRRDALNSTASDVYSFGVILAEVYSRKDPYEGEDASEVLRLVADRNVNKRPAVAAHMPAPIQSLMADCVVENPADRPSFEEIDQRLKRVDAKSVEPTQMPTSKKSANISLFDIFPQHIAEALRDGKKVEAEHKDCVTIFFSDIVGFTTISSTLDPRKVANMLDRLYNQLDDLSHKHDLYKVETIGDAYMCCGNLVKDQPEDHVKRVADFAVDAMEAAGTIRINEDDPYSKFLELRVGFHSGPVVADVVGTRNPRYCLFGDTVNVASRMESTSKPGRIHCSKASADLLMKQHPAMPLTSRGEINIKGKGEMHTFWVHKDQDRKSKIWSDVPESALDISDLDVSFGAIDEGNEDAEQPSGELELAEAGQVVPEAFADEQESLIGSGNHVEC</sequence>
<evidence type="ECO:0000256" key="15">
    <source>
        <dbReference type="SAM" id="Phobius"/>
    </source>
</evidence>
<evidence type="ECO:0000256" key="7">
    <source>
        <dbReference type="ARBA" id="ARBA00022989"/>
    </source>
</evidence>
<name>A0A9N8HIN8_9STRA</name>
<dbReference type="InterPro" id="IPR001054">
    <property type="entry name" value="A/G_cyclase"/>
</dbReference>
<dbReference type="PROSITE" id="PS00107">
    <property type="entry name" value="PROTEIN_KINASE_ATP"/>
    <property type="match status" value="1"/>
</dbReference>
<dbReference type="PROSITE" id="PS00452">
    <property type="entry name" value="GUANYLATE_CYCLASE_1"/>
    <property type="match status" value="1"/>
</dbReference>
<keyword evidence="3" id="KW-0418">Kinase</keyword>
<evidence type="ECO:0000256" key="5">
    <source>
        <dbReference type="ARBA" id="ARBA00022741"/>
    </source>
</evidence>
<feature type="transmembrane region" description="Helical" evidence="15">
    <location>
        <begin position="975"/>
        <end position="997"/>
    </location>
</feature>
<evidence type="ECO:0000259" key="18">
    <source>
        <dbReference type="PROSITE" id="PS50948"/>
    </source>
</evidence>
<dbReference type="GO" id="GO:0035556">
    <property type="term" value="P:intracellular signal transduction"/>
    <property type="evidence" value="ECO:0007669"/>
    <property type="project" value="InterPro"/>
</dbReference>
<evidence type="ECO:0000256" key="2">
    <source>
        <dbReference type="ARBA" id="ARBA00012202"/>
    </source>
</evidence>
<dbReference type="EMBL" id="CAICTM010000632">
    <property type="protein sequence ID" value="CAB9514122.1"/>
    <property type="molecule type" value="Genomic_DNA"/>
</dbReference>
<dbReference type="PROSITE" id="PS00108">
    <property type="entry name" value="PROTEIN_KINASE_ST"/>
    <property type="match status" value="1"/>
</dbReference>
<dbReference type="Pfam" id="PF00024">
    <property type="entry name" value="PAN_1"/>
    <property type="match status" value="1"/>
</dbReference>
<dbReference type="Gene3D" id="3.50.4.10">
    <property type="entry name" value="Hepatocyte Growth Factor"/>
    <property type="match status" value="1"/>
</dbReference>
<dbReference type="Pfam" id="PF00211">
    <property type="entry name" value="Guanylate_cyc"/>
    <property type="match status" value="1"/>
</dbReference>
<evidence type="ECO:0000256" key="1">
    <source>
        <dbReference type="ARBA" id="ARBA00004167"/>
    </source>
</evidence>
<evidence type="ECO:0000256" key="10">
    <source>
        <dbReference type="ARBA" id="ARBA00023293"/>
    </source>
</evidence>
<dbReference type="PROSITE" id="PS50948">
    <property type="entry name" value="PAN"/>
    <property type="match status" value="1"/>
</dbReference>
<dbReference type="SUPFAM" id="SSF55073">
    <property type="entry name" value="Nucleotide cyclase"/>
    <property type="match status" value="1"/>
</dbReference>
<dbReference type="FunFam" id="3.30.70.1230:FF:000030">
    <property type="entry name" value="Si:ch211-215j19.12"/>
    <property type="match status" value="1"/>
</dbReference>
<feature type="region of interest" description="Disordered" evidence="14">
    <location>
        <begin position="153"/>
        <end position="204"/>
    </location>
</feature>
<dbReference type="InterPro" id="IPR000719">
    <property type="entry name" value="Prot_kinase_dom"/>
</dbReference>
<evidence type="ECO:0000259" key="17">
    <source>
        <dbReference type="PROSITE" id="PS50125"/>
    </source>
</evidence>
<reference evidence="19" key="1">
    <citation type="submission" date="2020-06" db="EMBL/GenBank/DDBJ databases">
        <authorList>
            <consortium name="Plant Systems Biology data submission"/>
        </authorList>
    </citation>
    <scope>NUCLEOTIDE SEQUENCE</scope>
    <source>
        <strain evidence="19">D6</strain>
    </source>
</reference>
<dbReference type="Proteomes" id="UP001153069">
    <property type="component" value="Unassembled WGS sequence"/>
</dbReference>
<comment type="subcellular location">
    <subcellularLocation>
        <location evidence="1">Membrane</location>
        <topology evidence="1">Single-pass membrane protein</topology>
    </subcellularLocation>
</comment>
<evidence type="ECO:0000256" key="9">
    <source>
        <dbReference type="ARBA" id="ARBA00023239"/>
    </source>
</evidence>
<keyword evidence="3" id="KW-0808">Transferase</keyword>